<feature type="region of interest" description="Disordered" evidence="1">
    <location>
        <begin position="24"/>
        <end position="46"/>
    </location>
</feature>
<comment type="caution">
    <text evidence="2">The sequence shown here is derived from an EMBL/GenBank/DDBJ whole genome shotgun (WGS) entry which is preliminary data.</text>
</comment>
<evidence type="ECO:0000256" key="1">
    <source>
        <dbReference type="SAM" id="MobiDB-lite"/>
    </source>
</evidence>
<dbReference type="Proteomes" id="UP000003656">
    <property type="component" value="Unassembled WGS sequence"/>
</dbReference>
<sequence>MVPRCDVAMTQQVSWPHRCNGAKTATHGGDVRQCNARASSSEISRR</sequence>
<name>D1NSZ9_9BIFI</name>
<gene>
    <name evidence="2" type="ORF">BIFGAL_02910</name>
</gene>
<protein>
    <submittedName>
        <fullName evidence="2">Uncharacterized protein</fullName>
    </submittedName>
</protein>
<evidence type="ECO:0000313" key="3">
    <source>
        <dbReference type="Proteomes" id="UP000003656"/>
    </source>
</evidence>
<dbReference type="AlphaFoldDB" id="D1NSZ9"/>
<dbReference type="STRING" id="561180.BIFGAL_02910"/>
<evidence type="ECO:0000313" key="2">
    <source>
        <dbReference type="EMBL" id="EFA23801.1"/>
    </source>
</evidence>
<accession>D1NSZ9</accession>
<dbReference type="EMBL" id="ABXB03000001">
    <property type="protein sequence ID" value="EFA23801.1"/>
    <property type="molecule type" value="Genomic_DNA"/>
</dbReference>
<proteinExistence type="predicted"/>
<feature type="compositionally biased region" description="Polar residues" evidence="1">
    <location>
        <begin position="36"/>
        <end position="46"/>
    </location>
</feature>
<organism evidence="2 3">
    <name type="scientific">Bifidobacterium gallicum DSM 20093 = LMG 11596</name>
    <dbReference type="NCBI Taxonomy" id="561180"/>
    <lineage>
        <taxon>Bacteria</taxon>
        <taxon>Bacillati</taxon>
        <taxon>Actinomycetota</taxon>
        <taxon>Actinomycetes</taxon>
        <taxon>Bifidobacteriales</taxon>
        <taxon>Bifidobacteriaceae</taxon>
        <taxon>Bifidobacterium</taxon>
    </lineage>
</organism>
<reference evidence="2 3" key="1">
    <citation type="submission" date="2009-11" db="EMBL/GenBank/DDBJ databases">
        <authorList>
            <person name="Weinstock G."/>
            <person name="Sodergren E."/>
            <person name="Clifton S."/>
            <person name="Fulton L."/>
            <person name="Fulton B."/>
            <person name="Courtney L."/>
            <person name="Fronick C."/>
            <person name="Harrison M."/>
            <person name="Strong C."/>
            <person name="Farmer C."/>
            <person name="Delahaunty K."/>
            <person name="Markovic C."/>
            <person name="Hall O."/>
            <person name="Minx P."/>
            <person name="Tomlinson C."/>
            <person name="Mitreva M."/>
            <person name="Nelson J."/>
            <person name="Hou S."/>
            <person name="Wollam A."/>
            <person name="Pepin K.H."/>
            <person name="Johnson M."/>
            <person name="Bhonagiri V."/>
            <person name="Nash W.E."/>
            <person name="Warren W."/>
            <person name="Chinwalla A."/>
            <person name="Mardis E.R."/>
            <person name="Wilson R.K."/>
        </authorList>
    </citation>
    <scope>NUCLEOTIDE SEQUENCE [LARGE SCALE GENOMIC DNA]</scope>
    <source>
        <strain evidence="2 3">DSM 20093</strain>
    </source>
</reference>